<dbReference type="EMBL" id="MPPL01000001">
    <property type="protein sequence ID" value="OKS88896.1"/>
    <property type="molecule type" value="Genomic_DNA"/>
</dbReference>
<evidence type="ECO:0008006" key="3">
    <source>
        <dbReference type="Google" id="ProtNLM"/>
    </source>
</evidence>
<sequence>MRFKAVAPSEYAMDLTEHFVMRTAQHNMRFRIYNVASYNFSDLALLYVQQNRYSEAKWYFLQSNFLSRQQNNDKLTINNLMNLAGVKSDIGDFVLAQQDLLEARDMASAHGWLIDLILVEKKLKTIQNSRITSTRAELRYASNAIASQPAID</sequence>
<dbReference type="Proteomes" id="UP000186720">
    <property type="component" value="Unassembled WGS sequence"/>
</dbReference>
<reference evidence="1 2" key="1">
    <citation type="submission" date="2016-11" db="EMBL/GenBank/DDBJ databases">
        <title>Whole Genome Sequencing of Mucilaginibacter polytrichastri RG4-7(T) isolated from the moss sample.</title>
        <authorList>
            <person name="Li Y."/>
        </authorList>
    </citation>
    <scope>NUCLEOTIDE SEQUENCE [LARGE SCALE GENOMIC DNA]</scope>
    <source>
        <strain evidence="1 2">RG4-7</strain>
    </source>
</reference>
<accession>A0A1Q6A4G6</accession>
<keyword evidence="2" id="KW-1185">Reference proteome</keyword>
<comment type="caution">
    <text evidence="1">The sequence shown here is derived from an EMBL/GenBank/DDBJ whole genome shotgun (WGS) entry which is preliminary data.</text>
</comment>
<evidence type="ECO:0000313" key="2">
    <source>
        <dbReference type="Proteomes" id="UP000186720"/>
    </source>
</evidence>
<proteinExistence type="predicted"/>
<dbReference type="AlphaFoldDB" id="A0A1Q6A4G6"/>
<dbReference type="STRING" id="1302689.RG47T_4374"/>
<dbReference type="SUPFAM" id="SSF48452">
    <property type="entry name" value="TPR-like"/>
    <property type="match status" value="1"/>
</dbReference>
<dbReference type="InterPro" id="IPR011990">
    <property type="entry name" value="TPR-like_helical_dom_sf"/>
</dbReference>
<dbReference type="Gene3D" id="1.25.40.10">
    <property type="entry name" value="Tetratricopeptide repeat domain"/>
    <property type="match status" value="1"/>
</dbReference>
<evidence type="ECO:0000313" key="1">
    <source>
        <dbReference type="EMBL" id="OKS88896.1"/>
    </source>
</evidence>
<gene>
    <name evidence="1" type="ORF">RG47T_4374</name>
</gene>
<organism evidence="1 2">
    <name type="scientific">Mucilaginibacter polytrichastri</name>
    <dbReference type="NCBI Taxonomy" id="1302689"/>
    <lineage>
        <taxon>Bacteria</taxon>
        <taxon>Pseudomonadati</taxon>
        <taxon>Bacteroidota</taxon>
        <taxon>Sphingobacteriia</taxon>
        <taxon>Sphingobacteriales</taxon>
        <taxon>Sphingobacteriaceae</taxon>
        <taxon>Mucilaginibacter</taxon>
    </lineage>
</organism>
<protein>
    <recommendedName>
        <fullName evidence="3">MalT-like TPR region domain-containing protein</fullName>
    </recommendedName>
</protein>
<name>A0A1Q6A4G6_9SPHI</name>